<reference evidence="1" key="1">
    <citation type="submission" date="2022-10" db="EMBL/GenBank/DDBJ databases">
        <title>Complete Genome of Trichothecium roseum strain YXFP-22015, a Plant Pathogen Isolated from Citrus.</title>
        <authorList>
            <person name="Wang Y."/>
            <person name="Zhu L."/>
        </authorList>
    </citation>
    <scope>NUCLEOTIDE SEQUENCE</scope>
    <source>
        <strain evidence="1">YXFP-22015</strain>
    </source>
</reference>
<evidence type="ECO:0000313" key="2">
    <source>
        <dbReference type="Proteomes" id="UP001163324"/>
    </source>
</evidence>
<organism evidence="1 2">
    <name type="scientific">Trichothecium roseum</name>
    <dbReference type="NCBI Taxonomy" id="47278"/>
    <lineage>
        <taxon>Eukaryota</taxon>
        <taxon>Fungi</taxon>
        <taxon>Dikarya</taxon>
        <taxon>Ascomycota</taxon>
        <taxon>Pezizomycotina</taxon>
        <taxon>Sordariomycetes</taxon>
        <taxon>Hypocreomycetidae</taxon>
        <taxon>Hypocreales</taxon>
        <taxon>Hypocreales incertae sedis</taxon>
        <taxon>Trichothecium</taxon>
    </lineage>
</organism>
<dbReference type="EMBL" id="CM047944">
    <property type="protein sequence ID" value="KAI9899636.1"/>
    <property type="molecule type" value="Genomic_DNA"/>
</dbReference>
<proteinExistence type="predicted"/>
<keyword evidence="2" id="KW-1185">Reference proteome</keyword>
<dbReference type="Proteomes" id="UP001163324">
    <property type="component" value="Chromosome 5"/>
</dbReference>
<gene>
    <name evidence="1" type="ORF">N3K66_006097</name>
</gene>
<name>A0ACC0V0A0_9HYPO</name>
<evidence type="ECO:0000313" key="1">
    <source>
        <dbReference type="EMBL" id="KAI9899636.1"/>
    </source>
</evidence>
<comment type="caution">
    <text evidence="1">The sequence shown here is derived from an EMBL/GenBank/DDBJ whole genome shotgun (WGS) entry which is preliminary data.</text>
</comment>
<protein>
    <submittedName>
        <fullName evidence="1">Uncharacterized protein</fullName>
    </submittedName>
</protein>
<sequence length="773" mass="86576">MLQAVKTRWKNLVEEHRRLEQVSSFLGEWLPPLNYITIHYGYFISIILASSLIFWGSSNPFRSVSYVDSLFMVTSALTNTGLNSRNLSELTTWQQVQIWWLLIIGSPIWISFWTVMVRRSAFENFFDEVVKKERERRKARKPGRLSRARGLRFRKNNAEPEGPSEHQVPGLGLKAPRERTSLAVEEEMRQLPPSRDMPHSVSQGLPTIWSEHSDSGSTATEVTGTHTNRNSAPGGPDHVSFAEPPTSPRSTARPVSSAYQHGYHLTVDPRRPSNATSNITDGSDDLIDNFKKILGLHNTTRNGQFYDLSSDEREHIGGCEYRALKILSIIVPLYGFLWMFLGSVALALYISLRTPEIPAADGENTWWTGIFFAVSGFNNGGVGLINDSMVPFQSHYFVLFVIGLLILAGNTAYPVFLRLSLWICWKFLVFTKGDDAGDPWEETFEFILKFPRRVYTTLFPSRQTWWLVAVLFATNVIEWLAFLILNIGNKATDELPTGDRVIGGLFQAVSVRAAGFVVISVPSLYIGVQVLYLIMMYVSVYPVVITMRNSNVYEERSLGIYDDDPELKQREAEQGGTSFPLNPAISNGSKPPTLRRRQTAAQVGKQALKRSATMAFNGVGARRPPGEEDTSRISFIGQQIRGQLAHDLWWLVAAVLIIVIIETSHFLTDPVNYSVFNILFECTSAYANVGLSLGLPTASTSFAGGWHTGSKVLLCLVMVRGRHRGLPVAIDRAVRLPGDGLAKEEQEDSMIRRSKTMHRLVSRDGTRFSSSVC</sequence>
<accession>A0ACC0V0A0</accession>